<gene>
    <name evidence="2" type="ORF">HHL14_02085</name>
</gene>
<protein>
    <recommendedName>
        <fullName evidence="1">Tox-PL domain-containing protein</fullName>
    </recommendedName>
</protein>
<keyword evidence="3" id="KW-1185">Reference proteome</keyword>
<dbReference type="Pfam" id="PF15644">
    <property type="entry name" value="Gln_amidase"/>
    <property type="match status" value="1"/>
</dbReference>
<comment type="caution">
    <text evidence="2">The sequence shown here is derived from an EMBL/GenBank/DDBJ whole genome shotgun (WGS) entry which is preliminary data.</text>
</comment>
<dbReference type="InterPro" id="IPR028908">
    <property type="entry name" value="Tox-PL_dom"/>
</dbReference>
<dbReference type="Proteomes" id="UP000583127">
    <property type="component" value="Unassembled WGS sequence"/>
</dbReference>
<proteinExistence type="predicted"/>
<accession>A0A7X9X1C2</accession>
<dbReference type="EMBL" id="JABBFZ010000001">
    <property type="protein sequence ID" value="NML29623.1"/>
    <property type="molecule type" value="Genomic_DNA"/>
</dbReference>
<evidence type="ECO:0000313" key="3">
    <source>
        <dbReference type="Proteomes" id="UP000583127"/>
    </source>
</evidence>
<feature type="domain" description="Tox-PL" evidence="1">
    <location>
        <begin position="23"/>
        <end position="105"/>
    </location>
</feature>
<evidence type="ECO:0000313" key="2">
    <source>
        <dbReference type="EMBL" id="NML29623.1"/>
    </source>
</evidence>
<name>A0A7X9X1C2_9BURK</name>
<organism evidence="2 3">
    <name type="scientific">Paraburkholderia antibiotica</name>
    <dbReference type="NCBI Taxonomy" id="2728839"/>
    <lineage>
        <taxon>Bacteria</taxon>
        <taxon>Pseudomonadati</taxon>
        <taxon>Pseudomonadota</taxon>
        <taxon>Betaproteobacteria</taxon>
        <taxon>Burkholderiales</taxon>
        <taxon>Burkholderiaceae</taxon>
        <taxon>Paraburkholderia</taxon>
    </lineage>
</organism>
<dbReference type="AlphaFoldDB" id="A0A7X9X1C2"/>
<evidence type="ECO:0000259" key="1">
    <source>
        <dbReference type="Pfam" id="PF15644"/>
    </source>
</evidence>
<sequence>MALPPPNTAEFMSTVQIPAGTQIQFGTAASALPGSPTSIAVLQQQFGSKFVAATTSSIEQSLLQQGNGATGIVYGFPPAGSDVGHVFNVVNQNGVIRYLDGQSGTVANPSAFPALLFMPVKPIGAQ</sequence>
<reference evidence="2 3" key="1">
    <citation type="submission" date="2020-04" db="EMBL/GenBank/DDBJ databases">
        <title>Paraburkholderia sp. G-4-1-8 isolated from soil.</title>
        <authorList>
            <person name="Dahal R.H."/>
        </authorList>
    </citation>
    <scope>NUCLEOTIDE SEQUENCE [LARGE SCALE GENOMIC DNA]</scope>
    <source>
        <strain evidence="2 3">G-4-1-8</strain>
    </source>
</reference>